<proteinExistence type="predicted"/>
<dbReference type="EMBL" id="CP095075">
    <property type="protein sequence ID" value="UOR10330.1"/>
    <property type="molecule type" value="Genomic_DNA"/>
</dbReference>
<dbReference type="Proteomes" id="UP000830326">
    <property type="component" value="Chromosome"/>
</dbReference>
<accession>A0ABY4H652</accession>
<dbReference type="RefSeq" id="WP_245029423.1">
    <property type="nucleotide sequence ID" value="NZ_CP095075.1"/>
</dbReference>
<keyword evidence="2" id="KW-1185">Reference proteome</keyword>
<dbReference type="Pfam" id="PF14179">
    <property type="entry name" value="YppG"/>
    <property type="match status" value="1"/>
</dbReference>
<evidence type="ECO:0000313" key="1">
    <source>
        <dbReference type="EMBL" id="UOR10330.1"/>
    </source>
</evidence>
<dbReference type="InterPro" id="IPR025555">
    <property type="entry name" value="YppG"/>
</dbReference>
<reference evidence="1" key="1">
    <citation type="submission" date="2022-04" db="EMBL/GenBank/DDBJ databases">
        <title>Halobacillus sp. isolated from saltern.</title>
        <authorList>
            <person name="Won M."/>
            <person name="Lee C.-M."/>
            <person name="Woen H.-Y."/>
            <person name="Kwon S.-W."/>
        </authorList>
    </citation>
    <scope>NUCLEOTIDE SEQUENCE</scope>
    <source>
        <strain evidence="1">SSHM10-5</strain>
    </source>
</reference>
<sequence length="118" mass="13704">MYYYPYYPYWQTDNRTNTASPYYNYYYPYTNFNAAPGTTWNQGMYTQQYPYTYGYGYPGYNEAEPAAGQKSSVVSYFQDEQGQLDFDKMMSTTGQVVQTIQQVSPIVKGIGSFVKGMR</sequence>
<name>A0ABY4H652_9BACI</name>
<organism evidence="1 2">
    <name type="scientific">Halobacillus amylolyticus</name>
    <dbReference type="NCBI Taxonomy" id="2932259"/>
    <lineage>
        <taxon>Bacteria</taxon>
        <taxon>Bacillati</taxon>
        <taxon>Bacillota</taxon>
        <taxon>Bacilli</taxon>
        <taxon>Bacillales</taxon>
        <taxon>Bacillaceae</taxon>
        <taxon>Halobacillus</taxon>
    </lineage>
</organism>
<protein>
    <submittedName>
        <fullName evidence="1">YppG family protein</fullName>
    </submittedName>
</protein>
<evidence type="ECO:0000313" key="2">
    <source>
        <dbReference type="Proteomes" id="UP000830326"/>
    </source>
</evidence>
<gene>
    <name evidence="1" type="ORF">MUO15_11515</name>
</gene>